<proteinExistence type="predicted"/>
<dbReference type="OrthoDB" id="1703668at2759"/>
<sequence length="82" mass="8699">MTVLTEEVLANSVPAAAVIRRGLALFGIIGRKGRVGGLETASDKLEEGGDDVKSSWPLWSGLHTCYNGGYNGLQSREAKLIP</sequence>
<dbReference type="Proteomes" id="UP000887013">
    <property type="component" value="Unassembled WGS sequence"/>
</dbReference>
<dbReference type="AlphaFoldDB" id="A0A8X6PZN0"/>
<evidence type="ECO:0000313" key="1">
    <source>
        <dbReference type="EMBL" id="GFT88643.1"/>
    </source>
</evidence>
<evidence type="ECO:0000313" key="2">
    <source>
        <dbReference type="Proteomes" id="UP000887013"/>
    </source>
</evidence>
<organism evidence="1 2">
    <name type="scientific">Nephila pilipes</name>
    <name type="common">Giant wood spider</name>
    <name type="synonym">Nephila maculata</name>
    <dbReference type="NCBI Taxonomy" id="299642"/>
    <lineage>
        <taxon>Eukaryota</taxon>
        <taxon>Metazoa</taxon>
        <taxon>Ecdysozoa</taxon>
        <taxon>Arthropoda</taxon>
        <taxon>Chelicerata</taxon>
        <taxon>Arachnida</taxon>
        <taxon>Araneae</taxon>
        <taxon>Araneomorphae</taxon>
        <taxon>Entelegynae</taxon>
        <taxon>Araneoidea</taxon>
        <taxon>Nephilidae</taxon>
        <taxon>Nephila</taxon>
    </lineage>
</organism>
<comment type="caution">
    <text evidence="1">The sequence shown here is derived from an EMBL/GenBank/DDBJ whole genome shotgun (WGS) entry which is preliminary data.</text>
</comment>
<accession>A0A8X6PZN0</accession>
<dbReference type="EMBL" id="BMAW01120318">
    <property type="protein sequence ID" value="GFT88643.1"/>
    <property type="molecule type" value="Genomic_DNA"/>
</dbReference>
<name>A0A8X6PZN0_NEPPI</name>
<gene>
    <name evidence="1" type="ORF">NPIL_250581</name>
</gene>
<keyword evidence="2" id="KW-1185">Reference proteome</keyword>
<reference evidence="1" key="1">
    <citation type="submission" date="2020-08" db="EMBL/GenBank/DDBJ databases">
        <title>Multicomponent nature underlies the extraordinary mechanical properties of spider dragline silk.</title>
        <authorList>
            <person name="Kono N."/>
            <person name="Nakamura H."/>
            <person name="Mori M."/>
            <person name="Yoshida Y."/>
            <person name="Ohtoshi R."/>
            <person name="Malay A.D."/>
            <person name="Moran D.A.P."/>
            <person name="Tomita M."/>
            <person name="Numata K."/>
            <person name="Arakawa K."/>
        </authorList>
    </citation>
    <scope>NUCLEOTIDE SEQUENCE</scope>
</reference>
<protein>
    <submittedName>
        <fullName evidence="1">Uncharacterized protein</fullName>
    </submittedName>
</protein>